<dbReference type="GO" id="GO:0016787">
    <property type="term" value="F:hydrolase activity"/>
    <property type="evidence" value="ECO:0007669"/>
    <property type="project" value="UniProtKB-KW"/>
</dbReference>
<dbReference type="NCBIfam" id="TIGR00976">
    <property type="entry name" value="CocE_NonD"/>
    <property type="match status" value="1"/>
</dbReference>
<dbReference type="PROSITE" id="PS51257">
    <property type="entry name" value="PROKAR_LIPOPROTEIN"/>
    <property type="match status" value="1"/>
</dbReference>
<name>A0ABT5E3Z7_9BACT</name>
<dbReference type="Proteomes" id="UP001221686">
    <property type="component" value="Unassembled WGS sequence"/>
</dbReference>
<dbReference type="SMART" id="SM00939">
    <property type="entry name" value="PepX_C"/>
    <property type="match status" value="1"/>
</dbReference>
<dbReference type="InterPro" id="IPR000383">
    <property type="entry name" value="Xaa-Pro-like_dom"/>
</dbReference>
<proteinExistence type="predicted"/>
<keyword evidence="1 3" id="KW-0378">Hydrolase</keyword>
<dbReference type="Gene3D" id="3.40.50.1820">
    <property type="entry name" value="alpha/beta hydrolase"/>
    <property type="match status" value="1"/>
</dbReference>
<dbReference type="InterPro" id="IPR008979">
    <property type="entry name" value="Galactose-bd-like_sf"/>
</dbReference>
<dbReference type="InterPro" id="IPR005674">
    <property type="entry name" value="CocE/Ser_esterase"/>
</dbReference>
<dbReference type="EMBL" id="JAQNDL010000002">
    <property type="protein sequence ID" value="MDC0720125.1"/>
    <property type="molecule type" value="Genomic_DNA"/>
</dbReference>
<dbReference type="Gene3D" id="2.60.120.260">
    <property type="entry name" value="Galactose-binding domain-like"/>
    <property type="match status" value="1"/>
</dbReference>
<keyword evidence="4" id="KW-1185">Reference proteome</keyword>
<gene>
    <name evidence="3" type="ORF">POL25_24715</name>
</gene>
<evidence type="ECO:0000313" key="3">
    <source>
        <dbReference type="EMBL" id="MDC0720125.1"/>
    </source>
</evidence>
<dbReference type="Pfam" id="PF02129">
    <property type="entry name" value="Peptidase_S15"/>
    <property type="match status" value="1"/>
</dbReference>
<dbReference type="Gene3D" id="1.10.3020.10">
    <property type="entry name" value="alpha-amino acid ester hydrolase ( Helical cap domain)"/>
    <property type="match status" value="1"/>
</dbReference>
<dbReference type="InterPro" id="IPR013736">
    <property type="entry name" value="Xaa-Pro_dipept_C"/>
</dbReference>
<reference evidence="3 4" key="1">
    <citation type="submission" date="2022-11" db="EMBL/GenBank/DDBJ databases">
        <title>Minimal conservation of predation-associated metabolite biosynthetic gene clusters underscores biosynthetic potential of Myxococcota including descriptions for ten novel species: Archangium lansinium sp. nov., Myxococcus landrumus sp. nov., Nannocystis bai.</title>
        <authorList>
            <person name="Ahearne A."/>
            <person name="Stevens C."/>
            <person name="Dowd S."/>
        </authorList>
    </citation>
    <scope>NUCLEOTIDE SEQUENCE [LARGE SCALE GENOMIC DNA]</scope>
    <source>
        <strain evidence="3 4">BB15-2</strain>
    </source>
</reference>
<accession>A0ABT5E3Z7</accession>
<dbReference type="SUPFAM" id="SSF49785">
    <property type="entry name" value="Galactose-binding domain-like"/>
    <property type="match status" value="1"/>
</dbReference>
<comment type="caution">
    <text evidence="3">The sequence shown here is derived from an EMBL/GenBank/DDBJ whole genome shotgun (WGS) entry which is preliminary data.</text>
</comment>
<dbReference type="SUPFAM" id="SSF53474">
    <property type="entry name" value="alpha/beta-Hydrolases"/>
    <property type="match status" value="1"/>
</dbReference>
<evidence type="ECO:0000313" key="4">
    <source>
        <dbReference type="Proteomes" id="UP001221686"/>
    </source>
</evidence>
<evidence type="ECO:0000256" key="1">
    <source>
        <dbReference type="ARBA" id="ARBA00022801"/>
    </source>
</evidence>
<sequence>MSAAQRAFAVVIALAACRPAYTVKAPAAAAPCPEPGAAAATAAPAPPAGKGESVAAYLAAHYTKREVRIPMRDGVHLHTAIYTPKVAAEPLPILLKRTPYSCSPYGEDKFPERIGPSPIFLRAGYIFVDQDVRGAFMSEGEFVDMTPHLAQKIGPRDVDQSTDAFDTIAWLIANVAGNNGKVGLYGISYPGFYAAAGMIDPHPALAAVSPQAPIADWWYDDFHHHGAFFLPHAFNFFASFGKPRSQPTSAWPRRFDHGTADGYQFFLDAGPLQNLQDHHLRGEVTTWNHMVEHPNRDEFWQKRDLLPHLRKVAPAVMVVGGLFDAEDLYGPLNIYRAVERNNPDVFNMLVMGPWVHGGWSRTEGDRLGDIEFGAKTSREYQERLELPFFEHFLKGAGAPPSGEAHVFDTGARRWQTFPAWPPQAVPRDLYFRAYQSLTSGAPRERAGFDLFESDPAHPVPYTAETAIGMTKEYMTEDQRFAARRPDVLVYQTSELIEDLTVVGPVEAELFVSTTGTDADWIVKLIDVLPDDTGATRGERDEMKYAKLGGYQMMVRSEVVRGRFRDSAEKPAPFVPGKVTKVTVPLLDVLHTFKKGHRVMIQVQSSWFPLVDRNPQTFVANIFKAQASDFKKATHKVHHAASHPSRVRLPVLAAAPAK</sequence>
<organism evidence="3 4">
    <name type="scientific">Nannocystis bainbridge</name>
    <dbReference type="NCBI Taxonomy" id="2995303"/>
    <lineage>
        <taxon>Bacteria</taxon>
        <taxon>Pseudomonadati</taxon>
        <taxon>Myxococcota</taxon>
        <taxon>Polyangia</taxon>
        <taxon>Nannocystales</taxon>
        <taxon>Nannocystaceae</taxon>
        <taxon>Nannocystis</taxon>
    </lineage>
</organism>
<dbReference type="RefSeq" id="WP_272088617.1">
    <property type="nucleotide sequence ID" value="NZ_JAQNDL010000002.1"/>
</dbReference>
<dbReference type="Pfam" id="PF08530">
    <property type="entry name" value="PepX_C"/>
    <property type="match status" value="1"/>
</dbReference>
<protein>
    <submittedName>
        <fullName evidence="3">CocE/NonD family hydrolase</fullName>
    </submittedName>
</protein>
<dbReference type="InterPro" id="IPR029058">
    <property type="entry name" value="AB_hydrolase_fold"/>
</dbReference>
<evidence type="ECO:0000259" key="2">
    <source>
        <dbReference type="SMART" id="SM00939"/>
    </source>
</evidence>
<feature type="domain" description="Xaa-Pro dipeptidyl-peptidase C-terminal" evidence="2">
    <location>
        <begin position="386"/>
        <end position="647"/>
    </location>
</feature>